<dbReference type="PROSITE" id="PS50944">
    <property type="entry name" value="HTH_DTXR"/>
    <property type="match status" value="1"/>
</dbReference>
<evidence type="ECO:0000256" key="5">
    <source>
        <dbReference type="ARBA" id="ARBA00023163"/>
    </source>
</evidence>
<protein>
    <recommendedName>
        <fullName evidence="2">Transcriptional regulator MntR</fullName>
    </recommendedName>
</protein>
<name>A0A5S5DSP8_9FLAO</name>
<feature type="domain" description="HTH dtxR-type" evidence="7">
    <location>
        <begin position="3"/>
        <end position="65"/>
    </location>
</feature>
<dbReference type="InterPro" id="IPR036421">
    <property type="entry name" value="Fe_dep_repressor_sf"/>
</dbReference>
<dbReference type="Pfam" id="PF02742">
    <property type="entry name" value="Fe_dep_repr_C"/>
    <property type="match status" value="1"/>
</dbReference>
<organism evidence="8 9">
    <name type="scientific">Tenacibaculum adriaticum</name>
    <dbReference type="NCBI Taxonomy" id="413713"/>
    <lineage>
        <taxon>Bacteria</taxon>
        <taxon>Pseudomonadati</taxon>
        <taxon>Bacteroidota</taxon>
        <taxon>Flavobacteriia</taxon>
        <taxon>Flavobacteriales</taxon>
        <taxon>Flavobacteriaceae</taxon>
        <taxon>Tenacibaculum</taxon>
    </lineage>
</organism>
<dbReference type="GO" id="GO:0046914">
    <property type="term" value="F:transition metal ion binding"/>
    <property type="evidence" value="ECO:0007669"/>
    <property type="project" value="InterPro"/>
</dbReference>
<evidence type="ECO:0000256" key="4">
    <source>
        <dbReference type="ARBA" id="ARBA00023125"/>
    </source>
</evidence>
<dbReference type="InterPro" id="IPR007167">
    <property type="entry name" value="Fe-transptr_FeoA-like"/>
</dbReference>
<dbReference type="AlphaFoldDB" id="A0A5S5DSP8"/>
<evidence type="ECO:0000313" key="8">
    <source>
        <dbReference type="EMBL" id="TYP98960.1"/>
    </source>
</evidence>
<evidence type="ECO:0000256" key="1">
    <source>
        <dbReference type="ARBA" id="ARBA00007871"/>
    </source>
</evidence>
<evidence type="ECO:0000256" key="2">
    <source>
        <dbReference type="ARBA" id="ARBA00022386"/>
    </source>
</evidence>
<keyword evidence="5" id="KW-0804">Transcription</keyword>
<dbReference type="InterPro" id="IPR022689">
    <property type="entry name" value="Iron_dep_repressor"/>
</dbReference>
<proteinExistence type="inferred from homology"/>
<evidence type="ECO:0000256" key="6">
    <source>
        <dbReference type="ARBA" id="ARBA00025185"/>
    </source>
</evidence>
<keyword evidence="9" id="KW-1185">Reference proteome</keyword>
<dbReference type="Pfam" id="PF01325">
    <property type="entry name" value="Fe_dep_repress"/>
    <property type="match status" value="1"/>
</dbReference>
<dbReference type="GO" id="GO:0046983">
    <property type="term" value="F:protein dimerization activity"/>
    <property type="evidence" value="ECO:0007669"/>
    <property type="project" value="InterPro"/>
</dbReference>
<dbReference type="SMART" id="SM00529">
    <property type="entry name" value="HTH_DTXR"/>
    <property type="match status" value="1"/>
</dbReference>
<dbReference type="InterPro" id="IPR036388">
    <property type="entry name" value="WH-like_DNA-bd_sf"/>
</dbReference>
<dbReference type="SUPFAM" id="SSF46785">
    <property type="entry name" value="Winged helix' DNA-binding domain"/>
    <property type="match status" value="1"/>
</dbReference>
<dbReference type="InterPro" id="IPR001367">
    <property type="entry name" value="Fe_dep_repressor"/>
</dbReference>
<sequence>MMLSQTEENYLKEIYSLEELVQKEVSTNSIAEKMQTKASSVTDMLQKLSNKKLVIYKKYKGTRLSEKGKTKAILIIRKHRLWETFLVEKLNFPWDEVHDIAEQLEHIKSEKLTNRLDAFLEYPTLDPHGDPIPNVNGKIIKVNSVILADLKIKEEGVFVGVKDSSDDFLRYLNKKNIAIGDKIKVLEIEPFDNSFKIDNNSTELIISESVAKNLYIKN</sequence>
<dbReference type="Gene3D" id="1.10.10.10">
    <property type="entry name" value="Winged helix-like DNA-binding domain superfamily/Winged helix DNA-binding domain"/>
    <property type="match status" value="1"/>
</dbReference>
<dbReference type="PANTHER" id="PTHR33238:SF7">
    <property type="entry name" value="IRON-DEPENDENT TRANSCRIPTIONAL REGULATOR"/>
    <property type="match status" value="1"/>
</dbReference>
<dbReference type="InterPro" id="IPR038157">
    <property type="entry name" value="FeoA_core_dom"/>
</dbReference>
<gene>
    <name evidence="8" type="ORF">C7447_102278</name>
</gene>
<dbReference type="Gene3D" id="2.30.30.90">
    <property type="match status" value="1"/>
</dbReference>
<dbReference type="SUPFAM" id="SSF47979">
    <property type="entry name" value="Iron-dependent repressor protein, dimerization domain"/>
    <property type="match status" value="1"/>
</dbReference>
<keyword evidence="3" id="KW-0805">Transcription regulation</keyword>
<comment type="similarity">
    <text evidence="1">Belongs to the DtxR/MntR family.</text>
</comment>
<dbReference type="Pfam" id="PF04023">
    <property type="entry name" value="FeoA"/>
    <property type="match status" value="1"/>
</dbReference>
<dbReference type="Gene3D" id="1.10.60.10">
    <property type="entry name" value="Iron dependent repressor, metal binding and dimerisation domain"/>
    <property type="match status" value="1"/>
</dbReference>
<accession>A0A5S5DSP8</accession>
<evidence type="ECO:0000259" key="7">
    <source>
        <dbReference type="PROSITE" id="PS50944"/>
    </source>
</evidence>
<dbReference type="GO" id="GO:0003677">
    <property type="term" value="F:DNA binding"/>
    <property type="evidence" value="ECO:0007669"/>
    <property type="project" value="UniProtKB-KW"/>
</dbReference>
<evidence type="ECO:0000256" key="3">
    <source>
        <dbReference type="ARBA" id="ARBA00023015"/>
    </source>
</evidence>
<reference evidence="8 9" key="1">
    <citation type="submission" date="2019-07" db="EMBL/GenBank/DDBJ databases">
        <title>Genomic Encyclopedia of Type Strains, Phase IV (KMG-IV): sequencing the most valuable type-strain genomes for metagenomic binning, comparative biology and taxonomic classification.</title>
        <authorList>
            <person name="Goeker M."/>
        </authorList>
    </citation>
    <scope>NUCLEOTIDE SEQUENCE [LARGE SCALE GENOMIC DNA]</scope>
    <source>
        <strain evidence="8 9">DSM 18961</strain>
    </source>
</reference>
<dbReference type="Proteomes" id="UP000323136">
    <property type="component" value="Unassembled WGS sequence"/>
</dbReference>
<dbReference type="InterPro" id="IPR036390">
    <property type="entry name" value="WH_DNA-bd_sf"/>
</dbReference>
<dbReference type="PANTHER" id="PTHR33238">
    <property type="entry name" value="IRON (METAL) DEPENDENT REPRESSOR, DTXR FAMILY"/>
    <property type="match status" value="1"/>
</dbReference>
<comment type="function">
    <text evidence="6">In the presence of manganese, represses expression of mntH and mntS. Up-regulates expression of mntP.</text>
</comment>
<dbReference type="EMBL" id="VNIA01000002">
    <property type="protein sequence ID" value="TYP98960.1"/>
    <property type="molecule type" value="Genomic_DNA"/>
</dbReference>
<comment type="caution">
    <text evidence="8">The sequence shown here is derived from an EMBL/GenBank/DDBJ whole genome shotgun (WGS) entry which is preliminary data.</text>
</comment>
<evidence type="ECO:0000313" key="9">
    <source>
        <dbReference type="Proteomes" id="UP000323136"/>
    </source>
</evidence>
<dbReference type="InterPro" id="IPR050536">
    <property type="entry name" value="DtxR_MntR_Metal-Reg"/>
</dbReference>
<dbReference type="InterPro" id="IPR022687">
    <property type="entry name" value="HTH_DTXR"/>
</dbReference>
<keyword evidence="4" id="KW-0238">DNA-binding</keyword>
<dbReference type="GO" id="GO:0003700">
    <property type="term" value="F:DNA-binding transcription factor activity"/>
    <property type="evidence" value="ECO:0007669"/>
    <property type="project" value="InterPro"/>
</dbReference>